<evidence type="ECO:0000256" key="7">
    <source>
        <dbReference type="ARBA" id="ARBA00023136"/>
    </source>
</evidence>
<dbReference type="Pfam" id="PF13807">
    <property type="entry name" value="GNVR"/>
    <property type="match status" value="1"/>
</dbReference>
<sequence length="721" mass="77567">MNSIPPHFLSPSDRLVTVPKGDSTGEPHKARWRRILRLVIFWRWLLAAGVIGGALLGGLVSLLTIPRYTATTELQIARETAQIVNLGATAHDVSIGDQEFYQTQYSLLRSQALAERVASDIGAPDSPDFFEIFGKRREFYENAGASGRDRRREIAGKILLSHVTVVPMHGTSLVDIDATTPSPALSKDIARLWGQDFIAANLDRRQAAAVYARRFLGEQIADLRGKLDEAELRALQYATSQDMVDLTLPNNGQRPDGYDPAQARLLASDALVTMSSARVAATTERINAASRLAAVGDQPGASSDALAYRALGLLRKERADVAAQYEAAAARQGPDDASTKQLRARLVSLDTSIRAEGGRVRTALQQAYQGALGREQALSLQVNAIKESLAEQRKRSIQYAIYRREADSDRMLYEALLQRSKEIGVAAVLESNNVTLVGAPRLPDRPSSPNIAVNLVLFTLAGTLISVIAALLLNRIDRGINEPIDFEEKLVLPLLGVVPKPAVPEAPSGGTTEMPFALAEAYLEIVANLALSSVPPEVPASIGVISTWTREGSTATAIALARTLARGRRKVVLVDANLRAPSLHLPFALENGPGLANLLSGDAKLDDVLRMTAIEGLSIIPAGDAPDFLVANGLEQLLAELRTRFDHVIVDCPALDGHAEAPLIGAATAALVYVVAAGVAPVATIRMALRRLGDTRISGGIFTMYAPRIRQDSVLKLWKQA</sequence>
<name>A0A7W4P2Q7_9PROT</name>
<dbReference type="InterPro" id="IPR003856">
    <property type="entry name" value="LPS_length_determ_N"/>
</dbReference>
<feature type="domain" description="Tyrosine-protein kinase G-rich" evidence="10">
    <location>
        <begin position="403"/>
        <end position="472"/>
    </location>
</feature>
<evidence type="ECO:0000256" key="5">
    <source>
        <dbReference type="ARBA" id="ARBA00022840"/>
    </source>
</evidence>
<evidence type="ECO:0000259" key="10">
    <source>
        <dbReference type="Pfam" id="PF13807"/>
    </source>
</evidence>
<dbReference type="InterPro" id="IPR050445">
    <property type="entry name" value="Bact_polysacc_biosynth/exp"/>
</dbReference>
<keyword evidence="5" id="KW-0067">ATP-binding</keyword>
<evidence type="ECO:0000313" key="12">
    <source>
        <dbReference type="Proteomes" id="UP000577891"/>
    </source>
</evidence>
<dbReference type="SUPFAM" id="SSF52540">
    <property type="entry name" value="P-loop containing nucleoside triphosphate hydrolases"/>
    <property type="match status" value="1"/>
</dbReference>
<evidence type="ECO:0000256" key="2">
    <source>
        <dbReference type="ARBA" id="ARBA00022475"/>
    </source>
</evidence>
<organism evidence="11 12">
    <name type="scientific">Gluconacetobacter asukensis</name>
    <dbReference type="NCBI Taxonomy" id="1017181"/>
    <lineage>
        <taxon>Bacteria</taxon>
        <taxon>Pseudomonadati</taxon>
        <taxon>Pseudomonadota</taxon>
        <taxon>Alphaproteobacteria</taxon>
        <taxon>Acetobacterales</taxon>
        <taxon>Acetobacteraceae</taxon>
        <taxon>Gluconacetobacter</taxon>
    </lineage>
</organism>
<feature type="domain" description="Polysaccharide chain length determinant N-terminal" evidence="9">
    <location>
        <begin position="34"/>
        <end position="120"/>
    </location>
</feature>
<dbReference type="Gene3D" id="3.40.50.300">
    <property type="entry name" value="P-loop containing nucleotide triphosphate hydrolases"/>
    <property type="match status" value="1"/>
</dbReference>
<evidence type="ECO:0000313" key="11">
    <source>
        <dbReference type="EMBL" id="MBB2173113.1"/>
    </source>
</evidence>
<feature type="transmembrane region" description="Helical" evidence="8">
    <location>
        <begin position="41"/>
        <end position="65"/>
    </location>
</feature>
<keyword evidence="11" id="KW-0418">Kinase</keyword>
<dbReference type="CDD" id="cd05387">
    <property type="entry name" value="BY-kinase"/>
    <property type="match status" value="1"/>
</dbReference>
<evidence type="ECO:0000256" key="1">
    <source>
        <dbReference type="ARBA" id="ARBA00004651"/>
    </source>
</evidence>
<gene>
    <name evidence="11" type="ORF">HLH35_13460</name>
</gene>
<dbReference type="Proteomes" id="UP000577891">
    <property type="component" value="Unassembled WGS sequence"/>
</dbReference>
<feature type="transmembrane region" description="Helical" evidence="8">
    <location>
        <begin position="451"/>
        <end position="473"/>
    </location>
</feature>
<evidence type="ECO:0000256" key="4">
    <source>
        <dbReference type="ARBA" id="ARBA00022741"/>
    </source>
</evidence>
<dbReference type="EMBL" id="JABEQE010000011">
    <property type="protein sequence ID" value="MBB2173113.1"/>
    <property type="molecule type" value="Genomic_DNA"/>
</dbReference>
<dbReference type="InterPro" id="IPR027417">
    <property type="entry name" value="P-loop_NTPase"/>
</dbReference>
<keyword evidence="7 8" id="KW-0472">Membrane</keyword>
<dbReference type="PANTHER" id="PTHR32309:SF13">
    <property type="entry name" value="FERRIC ENTEROBACTIN TRANSPORT PROTEIN FEPE"/>
    <property type="match status" value="1"/>
</dbReference>
<evidence type="ECO:0000259" key="9">
    <source>
        <dbReference type="Pfam" id="PF02706"/>
    </source>
</evidence>
<dbReference type="GO" id="GO:0004713">
    <property type="term" value="F:protein tyrosine kinase activity"/>
    <property type="evidence" value="ECO:0007669"/>
    <property type="project" value="TreeGrafter"/>
</dbReference>
<keyword evidence="11" id="KW-0808">Transferase</keyword>
<reference evidence="11 12" key="1">
    <citation type="submission" date="2020-04" db="EMBL/GenBank/DDBJ databases">
        <title>Description of novel Gluconacetobacter.</title>
        <authorList>
            <person name="Sombolestani A."/>
        </authorList>
    </citation>
    <scope>NUCLEOTIDE SEQUENCE [LARGE SCALE GENOMIC DNA]</scope>
    <source>
        <strain evidence="11 12">LMG 27724</strain>
    </source>
</reference>
<comment type="caution">
    <text evidence="11">The sequence shown here is derived from an EMBL/GenBank/DDBJ whole genome shotgun (WGS) entry which is preliminary data.</text>
</comment>
<proteinExistence type="predicted"/>
<dbReference type="AlphaFoldDB" id="A0A7W4P2Q7"/>
<dbReference type="InterPro" id="IPR032807">
    <property type="entry name" value="GNVR"/>
</dbReference>
<keyword evidence="3 8" id="KW-0812">Transmembrane</keyword>
<keyword evidence="12" id="KW-1185">Reference proteome</keyword>
<dbReference type="InterPro" id="IPR005702">
    <property type="entry name" value="Wzc-like_C"/>
</dbReference>
<keyword evidence="4" id="KW-0547">Nucleotide-binding</keyword>
<keyword evidence="2" id="KW-1003">Cell membrane</keyword>
<evidence type="ECO:0000256" key="6">
    <source>
        <dbReference type="ARBA" id="ARBA00022989"/>
    </source>
</evidence>
<keyword evidence="6 8" id="KW-1133">Transmembrane helix</keyword>
<dbReference type="PANTHER" id="PTHR32309">
    <property type="entry name" value="TYROSINE-PROTEIN KINASE"/>
    <property type="match status" value="1"/>
</dbReference>
<evidence type="ECO:0000256" key="3">
    <source>
        <dbReference type="ARBA" id="ARBA00022692"/>
    </source>
</evidence>
<evidence type="ECO:0000256" key="8">
    <source>
        <dbReference type="SAM" id="Phobius"/>
    </source>
</evidence>
<protein>
    <submittedName>
        <fullName evidence="11">Polysaccharide biosynthesis tyrosine autokinase</fullName>
    </submittedName>
</protein>
<dbReference type="GO" id="GO:0005886">
    <property type="term" value="C:plasma membrane"/>
    <property type="evidence" value="ECO:0007669"/>
    <property type="project" value="UniProtKB-SubCell"/>
</dbReference>
<dbReference type="RefSeq" id="WP_182979611.1">
    <property type="nucleotide sequence ID" value="NZ_BAABGB010000007.1"/>
</dbReference>
<accession>A0A7W4P2Q7</accession>
<comment type="subcellular location">
    <subcellularLocation>
        <location evidence="1">Cell membrane</location>
        <topology evidence="1">Multi-pass membrane protein</topology>
    </subcellularLocation>
</comment>
<dbReference type="Pfam" id="PF02706">
    <property type="entry name" value="Wzz"/>
    <property type="match status" value="1"/>
</dbReference>